<proteinExistence type="inferred from homology"/>
<dbReference type="AlphaFoldDB" id="A0A8H7ALY8"/>
<accession>A0A8H7ALY8</accession>
<dbReference type="Proteomes" id="UP000606974">
    <property type="component" value="Unassembled WGS sequence"/>
</dbReference>
<comment type="similarity">
    <text evidence="1">Belongs to the CSN12 family.</text>
</comment>
<keyword evidence="5" id="KW-1185">Reference proteome</keyword>
<evidence type="ECO:0000259" key="3">
    <source>
        <dbReference type="PROSITE" id="PS50250"/>
    </source>
</evidence>
<sequence length="455" mass="51369">MALLFADFHEAQRVGSGHLLASCLIPVETFPDSRRLRSFAQLSNYSTVSADVRYHLFQSPESSYRPPKNEANAWIDIFVALWTTVKELYAIEDSLHQAGWSRVFDAYKELTNLLIRGYSNGFQAWTVPCLYTTGKYLRAFAIKADVEAKSQNEDSFGNGFSDDILGNFGKNKKLEQAAWVINRMFTTCLSDRSEITQSRKWGIYSTTNLLFKTYFRLNSIGLSKNVLRALQASGDDIPPLKLFPKSHVVTFKYYRGVIAFLEESYTEAEEYLTEAWRLCHRDAQNNRELILSYLIPCHLLTTHTLPTTNLLAPYPRLEALFRPLCSCIKRGDLSGFDAALSAGEHEFVKRRIYLTLERGRDIALRNLFRLVFLAGGFEEAKDGQAPIRRTRVPVAEFAAAIRLGSKIDGAARVDIDEVECFLANLIYKNLMKGYIARDRGVVVLSKGGAFPGTGV</sequence>
<evidence type="ECO:0000313" key="5">
    <source>
        <dbReference type="Proteomes" id="UP000606974"/>
    </source>
</evidence>
<dbReference type="InterPro" id="IPR045114">
    <property type="entry name" value="Csn12-like"/>
</dbReference>
<dbReference type="InterPro" id="IPR000717">
    <property type="entry name" value="PCI_dom"/>
</dbReference>
<dbReference type="OrthoDB" id="10252687at2759"/>
<name>A0A8H7ALY8_9EURO</name>
<dbReference type="PANTHER" id="PTHR12732:SF0">
    <property type="entry name" value="PCI DOMAIN-CONTAINING PROTEIN 2"/>
    <property type="match status" value="1"/>
</dbReference>
<dbReference type="PROSITE" id="PS50250">
    <property type="entry name" value="PCI"/>
    <property type="match status" value="1"/>
</dbReference>
<gene>
    <name evidence="4" type="primary">CSN12</name>
    <name evidence="4" type="ORF">GJ744_007504</name>
</gene>
<organism evidence="4 5">
    <name type="scientific">Endocarpon pusillum</name>
    <dbReference type="NCBI Taxonomy" id="364733"/>
    <lineage>
        <taxon>Eukaryota</taxon>
        <taxon>Fungi</taxon>
        <taxon>Dikarya</taxon>
        <taxon>Ascomycota</taxon>
        <taxon>Pezizomycotina</taxon>
        <taxon>Eurotiomycetes</taxon>
        <taxon>Chaetothyriomycetidae</taxon>
        <taxon>Verrucariales</taxon>
        <taxon>Verrucariaceae</taxon>
        <taxon>Endocarpon</taxon>
    </lineage>
</organism>
<dbReference type="InterPro" id="IPR036388">
    <property type="entry name" value="WH-like_DNA-bd_sf"/>
</dbReference>
<reference evidence="4" key="1">
    <citation type="submission" date="2020-02" db="EMBL/GenBank/DDBJ databases">
        <authorList>
            <person name="Palmer J.M."/>
        </authorList>
    </citation>
    <scope>NUCLEOTIDE SEQUENCE</scope>
    <source>
        <strain evidence="4">EPUS1.4</strain>
        <tissue evidence="4">Thallus</tissue>
    </source>
</reference>
<comment type="caution">
    <text evidence="4">The sequence shown here is derived from an EMBL/GenBank/DDBJ whole genome shotgun (WGS) entry which is preliminary data.</text>
</comment>
<dbReference type="EMBL" id="JAACFV010000037">
    <property type="protein sequence ID" value="KAF7509809.1"/>
    <property type="molecule type" value="Genomic_DNA"/>
</dbReference>
<evidence type="ECO:0000256" key="2">
    <source>
        <dbReference type="ARBA" id="ARBA00073854"/>
    </source>
</evidence>
<dbReference type="Pfam" id="PF01399">
    <property type="entry name" value="PCI"/>
    <property type="match status" value="1"/>
</dbReference>
<protein>
    <recommendedName>
        <fullName evidence="2">Protein CSN12 homolog</fullName>
    </recommendedName>
</protein>
<dbReference type="FunFam" id="1.10.10.10:FF:000366">
    <property type="entry name" value="COP9 signalosome complex subunit"/>
    <property type="match status" value="1"/>
</dbReference>
<feature type="domain" description="PCI" evidence="3">
    <location>
        <begin position="249"/>
        <end position="449"/>
    </location>
</feature>
<dbReference type="GO" id="GO:0003690">
    <property type="term" value="F:double-stranded DNA binding"/>
    <property type="evidence" value="ECO:0007669"/>
    <property type="project" value="InterPro"/>
</dbReference>
<dbReference type="GO" id="GO:0003723">
    <property type="term" value="F:RNA binding"/>
    <property type="evidence" value="ECO:0007669"/>
    <property type="project" value="InterPro"/>
</dbReference>
<evidence type="ECO:0000313" key="4">
    <source>
        <dbReference type="EMBL" id="KAF7509809.1"/>
    </source>
</evidence>
<dbReference type="PANTHER" id="PTHR12732">
    <property type="entry name" value="UNCHARACTERIZED PROTEASOME COMPONENT REGION PCI-CONTAINING"/>
    <property type="match status" value="1"/>
</dbReference>
<dbReference type="Gene3D" id="1.10.10.10">
    <property type="entry name" value="Winged helix-like DNA-binding domain superfamily/Winged helix DNA-binding domain"/>
    <property type="match status" value="1"/>
</dbReference>
<evidence type="ECO:0000256" key="1">
    <source>
        <dbReference type="ARBA" id="ARBA00025771"/>
    </source>
</evidence>
<dbReference type="SMART" id="SM00753">
    <property type="entry name" value="PAM"/>
    <property type="match status" value="1"/>
</dbReference>